<dbReference type="EMBL" id="VCHX02000352">
    <property type="protein sequence ID" value="TPQ15480.1"/>
    <property type="molecule type" value="Genomic_DNA"/>
</dbReference>
<sequence>MATRLNPYISFAGNARQAMEFYQGVFGGDLALHTYADIGGGHAPEDADKIMHGMLETSGGLTLMGADTPPGMEHRPGNNIAVSLSGQDADELRGYWAKLSDGGTVAVALAEQMWGDVFGMCTDRFGIDWMVNISTPQT</sequence>
<evidence type="ECO:0000259" key="1">
    <source>
        <dbReference type="Pfam" id="PF00903"/>
    </source>
</evidence>
<gene>
    <name evidence="2" type="ORF">FGD71_046880</name>
</gene>
<accession>A0A505CYR0</accession>
<feature type="domain" description="Glyoxalase/fosfomycin resistance/dioxygenase" evidence="1">
    <location>
        <begin position="5"/>
        <end position="131"/>
    </location>
</feature>
<dbReference type="CDD" id="cd06588">
    <property type="entry name" value="PhnB_like"/>
    <property type="match status" value="1"/>
</dbReference>
<dbReference type="InterPro" id="IPR029068">
    <property type="entry name" value="Glyas_Bleomycin-R_OHBP_Dase"/>
</dbReference>
<dbReference type="InterPro" id="IPR004360">
    <property type="entry name" value="Glyas_Fos-R_dOase_dom"/>
</dbReference>
<dbReference type="Pfam" id="PF00903">
    <property type="entry name" value="Glyoxalase"/>
    <property type="match status" value="1"/>
</dbReference>
<organism evidence="2 3">
    <name type="scientific">Streptomyces sporangiiformans</name>
    <dbReference type="NCBI Taxonomy" id="2315329"/>
    <lineage>
        <taxon>Bacteria</taxon>
        <taxon>Bacillati</taxon>
        <taxon>Actinomycetota</taxon>
        <taxon>Actinomycetes</taxon>
        <taxon>Kitasatosporales</taxon>
        <taxon>Streptomycetaceae</taxon>
        <taxon>Streptomyces</taxon>
    </lineage>
</organism>
<dbReference type="InterPro" id="IPR028973">
    <property type="entry name" value="PhnB-like"/>
</dbReference>
<comment type="caution">
    <text evidence="2">The sequence shown here is derived from an EMBL/GenBank/DDBJ whole genome shotgun (WGS) entry which is preliminary data.</text>
</comment>
<dbReference type="OrthoDB" id="9795306at2"/>
<dbReference type="SUPFAM" id="SSF54593">
    <property type="entry name" value="Glyoxalase/Bleomycin resistance protein/Dihydroxybiphenyl dioxygenase"/>
    <property type="match status" value="1"/>
</dbReference>
<name>A0A505CYR0_9ACTN</name>
<proteinExistence type="predicted"/>
<reference evidence="2 3" key="1">
    <citation type="submission" date="2019-06" db="EMBL/GenBank/DDBJ databases">
        <title>Streptomyces sporangiiformans sp. nov., a novel actinomycete isolated from soil in Mount Song.</title>
        <authorList>
            <person name="Han L."/>
        </authorList>
    </citation>
    <scope>NUCLEOTIDE SEQUENCE [LARGE SCALE GENOMIC DNA]</scope>
    <source>
        <strain evidence="2 3">NEAU-SSA 1</strain>
    </source>
</reference>
<evidence type="ECO:0000313" key="3">
    <source>
        <dbReference type="Proteomes" id="UP000317378"/>
    </source>
</evidence>
<dbReference type="PANTHER" id="PTHR33990">
    <property type="entry name" value="PROTEIN YJDN-RELATED"/>
    <property type="match status" value="1"/>
</dbReference>
<dbReference type="AlphaFoldDB" id="A0A505CYR0"/>
<keyword evidence="3" id="KW-1185">Reference proteome</keyword>
<dbReference type="Proteomes" id="UP000317378">
    <property type="component" value="Unassembled WGS sequence"/>
</dbReference>
<dbReference type="PANTHER" id="PTHR33990:SF1">
    <property type="entry name" value="PROTEIN YJDN"/>
    <property type="match status" value="1"/>
</dbReference>
<dbReference type="Gene3D" id="3.10.180.10">
    <property type="entry name" value="2,3-Dihydroxybiphenyl 1,2-Dioxygenase, domain 1"/>
    <property type="match status" value="1"/>
</dbReference>
<dbReference type="RefSeq" id="WP_119106750.1">
    <property type="nucleotide sequence ID" value="NZ_QXMJ01000352.1"/>
</dbReference>
<evidence type="ECO:0000313" key="2">
    <source>
        <dbReference type="EMBL" id="TPQ15480.1"/>
    </source>
</evidence>
<protein>
    <submittedName>
        <fullName evidence="2">VOC family protein</fullName>
    </submittedName>
</protein>